<evidence type="ECO:0000313" key="3">
    <source>
        <dbReference type="EMBL" id="UXI68419.1"/>
    </source>
</evidence>
<evidence type="ECO:0000313" key="4">
    <source>
        <dbReference type="Proteomes" id="UP001064632"/>
    </source>
</evidence>
<evidence type="ECO:0000256" key="1">
    <source>
        <dbReference type="SAM" id="MobiDB-lite"/>
    </source>
</evidence>
<dbReference type="EMBL" id="CP104694">
    <property type="protein sequence ID" value="UXI68419.1"/>
    <property type="molecule type" value="Genomic_DNA"/>
</dbReference>
<dbReference type="InterPro" id="IPR001466">
    <property type="entry name" value="Beta-lactam-related"/>
</dbReference>
<dbReference type="SUPFAM" id="SSF56601">
    <property type="entry name" value="beta-lactamase/transpeptidase-like"/>
    <property type="match status" value="1"/>
</dbReference>
<evidence type="ECO:0000259" key="2">
    <source>
        <dbReference type="Pfam" id="PF00144"/>
    </source>
</evidence>
<reference evidence="3" key="1">
    <citation type="submission" date="2022-09" db="EMBL/GenBank/DDBJ databases">
        <title>Tahibacter sp. nov., isolated from a fresh water.</title>
        <authorList>
            <person name="Baek J.H."/>
            <person name="Lee J.K."/>
            <person name="Kim J.M."/>
            <person name="Jeon C.O."/>
        </authorList>
    </citation>
    <scope>NUCLEOTIDE SEQUENCE</scope>
    <source>
        <strain evidence="3">W38</strain>
    </source>
</reference>
<feature type="domain" description="Beta-lactamase-related" evidence="2">
    <location>
        <begin position="3"/>
        <end position="216"/>
    </location>
</feature>
<name>A0ABY6BEG0_9GAMM</name>
<dbReference type="RefSeq" id="WP_261695379.1">
    <property type="nucleotide sequence ID" value="NZ_CP104694.1"/>
</dbReference>
<dbReference type="InterPro" id="IPR012338">
    <property type="entry name" value="Beta-lactam/transpept-like"/>
</dbReference>
<dbReference type="Pfam" id="PF00144">
    <property type="entry name" value="Beta-lactamase"/>
    <property type="match status" value="1"/>
</dbReference>
<sequence>MCAITLAQLASQRSGLPPVPFNLFPSDTRDPYRDYTESDLLQFLQQFRAAADSDGGDSELASGLLGWALSRASEQMLSDALAGRVIGPLSLGATDTTDRELLPGFEGALAAVPQHFDGIAGAGALRSTAADMARLLQALLKPGDSPLRPALVMARQVRGDGASARGLGWRVQWVGADGQDWPVLWQQGRSGGHSVFVGFRVDRQQAVVLMGNQASSLAGIGLALLTDSAPPPLPPAPRSAPVPDDVSAYAGLYEFAAGQELVLRAVGSTLTAQTTGRLAVPLHPVEPDQFAYPQLPVLLTFTRDAGDRIESLRWTEGGVVVPVRRLSARAPRIARTARTLTAEALAPYRGDYQLDSNVLARVDVRDGVPGIQLTGTARRPLIAYADDRFATEDGELEVEAVRDASGRATRLHLHLLGGKVTLQRVEPVRAISGPVPEAAAPPTKPRPTRKSPGKDSAPAPPPPTGH</sequence>
<organism evidence="3 4">
    <name type="scientific">Tahibacter amnicola</name>
    <dbReference type="NCBI Taxonomy" id="2976241"/>
    <lineage>
        <taxon>Bacteria</taxon>
        <taxon>Pseudomonadati</taxon>
        <taxon>Pseudomonadota</taxon>
        <taxon>Gammaproteobacteria</taxon>
        <taxon>Lysobacterales</taxon>
        <taxon>Rhodanobacteraceae</taxon>
        <taxon>Tahibacter</taxon>
    </lineage>
</organism>
<dbReference type="Gene3D" id="3.40.710.10">
    <property type="entry name" value="DD-peptidase/beta-lactamase superfamily"/>
    <property type="match status" value="1"/>
</dbReference>
<keyword evidence="3" id="KW-0378">Hydrolase</keyword>
<dbReference type="GO" id="GO:0016787">
    <property type="term" value="F:hydrolase activity"/>
    <property type="evidence" value="ECO:0007669"/>
    <property type="project" value="UniProtKB-KW"/>
</dbReference>
<gene>
    <name evidence="3" type="ORF">N4264_01830</name>
</gene>
<accession>A0ABY6BEG0</accession>
<dbReference type="Proteomes" id="UP001064632">
    <property type="component" value="Chromosome"/>
</dbReference>
<feature type="region of interest" description="Disordered" evidence="1">
    <location>
        <begin position="431"/>
        <end position="466"/>
    </location>
</feature>
<protein>
    <submittedName>
        <fullName evidence="3">Serine hydrolase</fullName>
    </submittedName>
</protein>
<proteinExistence type="predicted"/>
<keyword evidence="4" id="KW-1185">Reference proteome</keyword>